<dbReference type="Gene3D" id="3.40.710.10">
    <property type="entry name" value="DD-peptidase/beta-lactamase superfamily"/>
    <property type="match status" value="1"/>
</dbReference>
<evidence type="ECO:0000256" key="2">
    <source>
        <dbReference type="ARBA" id="ARBA00022645"/>
    </source>
</evidence>
<keyword evidence="2" id="KW-0121">Carboxypeptidase</keyword>
<dbReference type="Pfam" id="PF03793">
    <property type="entry name" value="PASTA"/>
    <property type="match status" value="1"/>
</dbReference>
<dbReference type="PANTHER" id="PTHR30627:SF1">
    <property type="entry name" value="PEPTIDOGLYCAN D,D-TRANSPEPTIDASE FTSI"/>
    <property type="match status" value="1"/>
</dbReference>
<dbReference type="Gene3D" id="3.30.450.330">
    <property type="match status" value="1"/>
</dbReference>
<evidence type="ECO:0000313" key="7">
    <source>
        <dbReference type="Proteomes" id="UP000297861"/>
    </source>
</evidence>
<accession>A0A4Y8KY88</accession>
<dbReference type="Proteomes" id="UP000297861">
    <property type="component" value="Unassembled WGS sequence"/>
</dbReference>
<dbReference type="InterPro" id="IPR005311">
    <property type="entry name" value="PBP_dimer"/>
</dbReference>
<dbReference type="RefSeq" id="WP_134437219.1">
    <property type="nucleotide sequence ID" value="NZ_SOML01000011.1"/>
</dbReference>
<feature type="transmembrane region" description="Helical" evidence="4">
    <location>
        <begin position="21"/>
        <end position="42"/>
    </location>
</feature>
<keyword evidence="2" id="KW-0645">Protease</keyword>
<dbReference type="AlphaFoldDB" id="A0A4Y8KY88"/>
<dbReference type="OrthoDB" id="9804124at2"/>
<dbReference type="InterPro" id="IPR036138">
    <property type="entry name" value="PBP_dimer_sf"/>
</dbReference>
<feature type="domain" description="PASTA" evidence="5">
    <location>
        <begin position="677"/>
        <end position="735"/>
    </location>
</feature>
<dbReference type="Gene3D" id="3.90.1310.10">
    <property type="entry name" value="Penicillin-binding protein 2a (Domain 2)"/>
    <property type="match status" value="1"/>
</dbReference>
<dbReference type="Gene3D" id="3.30.10.20">
    <property type="match status" value="1"/>
</dbReference>
<evidence type="ECO:0000256" key="1">
    <source>
        <dbReference type="ARBA" id="ARBA00004370"/>
    </source>
</evidence>
<evidence type="ECO:0000256" key="3">
    <source>
        <dbReference type="ARBA" id="ARBA00023136"/>
    </source>
</evidence>
<dbReference type="PROSITE" id="PS51178">
    <property type="entry name" value="PASTA"/>
    <property type="match status" value="1"/>
</dbReference>
<keyword evidence="2" id="KW-0378">Hydrolase</keyword>
<evidence type="ECO:0000259" key="5">
    <source>
        <dbReference type="PROSITE" id="PS51178"/>
    </source>
</evidence>
<evidence type="ECO:0000256" key="4">
    <source>
        <dbReference type="SAM" id="Phobius"/>
    </source>
</evidence>
<dbReference type="GO" id="GO:0004180">
    <property type="term" value="F:carboxypeptidase activity"/>
    <property type="evidence" value="ECO:0007669"/>
    <property type="project" value="UniProtKB-KW"/>
</dbReference>
<proteinExistence type="predicted"/>
<dbReference type="GO" id="GO:0008658">
    <property type="term" value="F:penicillin binding"/>
    <property type="evidence" value="ECO:0007669"/>
    <property type="project" value="InterPro"/>
</dbReference>
<comment type="subcellular location">
    <subcellularLocation>
        <location evidence="1">Membrane</location>
    </subcellularLocation>
</comment>
<keyword evidence="3 4" id="KW-0472">Membrane</keyword>
<evidence type="ECO:0000313" key="6">
    <source>
        <dbReference type="EMBL" id="TFD94298.1"/>
    </source>
</evidence>
<dbReference type="InterPro" id="IPR001460">
    <property type="entry name" value="PCN-bd_Tpept"/>
</dbReference>
<dbReference type="InterPro" id="IPR050515">
    <property type="entry name" value="Beta-lactam/transpept"/>
</dbReference>
<dbReference type="SUPFAM" id="SSF54184">
    <property type="entry name" value="Penicillin-binding protein 2x (pbp-2x), c-terminal domain"/>
    <property type="match status" value="1"/>
</dbReference>
<dbReference type="EMBL" id="SOML01000011">
    <property type="protein sequence ID" value="TFD94298.1"/>
    <property type="molecule type" value="Genomic_DNA"/>
</dbReference>
<dbReference type="SUPFAM" id="SSF56519">
    <property type="entry name" value="Penicillin binding protein dimerisation domain"/>
    <property type="match status" value="1"/>
</dbReference>
<protein>
    <submittedName>
        <fullName evidence="6">PASTA domain-containing protein</fullName>
    </submittedName>
</protein>
<comment type="caution">
    <text evidence="6">The sequence shown here is derived from an EMBL/GenBank/DDBJ whole genome shotgun (WGS) entry which is preliminary data.</text>
</comment>
<gene>
    <name evidence="6" type="ORF">E2605_16190</name>
</gene>
<dbReference type="SUPFAM" id="SSF56601">
    <property type="entry name" value="beta-lactamase/transpeptidase-like"/>
    <property type="match status" value="1"/>
</dbReference>
<keyword evidence="4" id="KW-1133">Transmembrane helix</keyword>
<dbReference type="InterPro" id="IPR005543">
    <property type="entry name" value="PASTA_dom"/>
</dbReference>
<dbReference type="GO" id="GO:0005886">
    <property type="term" value="C:plasma membrane"/>
    <property type="evidence" value="ECO:0007669"/>
    <property type="project" value="TreeGrafter"/>
</dbReference>
<name>A0A4Y8KY88_9BACT</name>
<dbReference type="InterPro" id="IPR012338">
    <property type="entry name" value="Beta-lactam/transpept-like"/>
</dbReference>
<dbReference type="STRING" id="1121485.GCA_000426485_01294"/>
<reference evidence="6 7" key="1">
    <citation type="submission" date="2019-03" db="EMBL/GenBank/DDBJ databases">
        <title>San Antonio Military Medical Center submission to MRSN (WRAIR), pending publication.</title>
        <authorList>
            <person name="Blyth D.M."/>
            <person name="Mccarthy S.L."/>
            <person name="Schall S.E."/>
            <person name="Stam J.A."/>
            <person name="Ong A.C."/>
            <person name="Mcgann P.T."/>
        </authorList>
    </citation>
    <scope>NUCLEOTIDE SEQUENCE [LARGE SCALE GENOMIC DNA]</scope>
    <source>
        <strain evidence="6 7">MRSN571793</strain>
    </source>
</reference>
<dbReference type="Pfam" id="PF03717">
    <property type="entry name" value="PBP_dimer"/>
    <property type="match status" value="1"/>
</dbReference>
<sequence>MAKNENSIKGKKQTIINRYGFIVFLFLAIFVAILVYIVRIMFVEGDQWRALGIKETVKKDREIKPNRGNIYADDGRLLATSEPLYGVYIDFMAEGIRKDTLMKYVGDLSVALARKYPDKNATQYKNLILNGWDLSRRELNQIEQIKESGSKKKFRPKSRYIRLIKRDVNYVELKELRTYPFLNQRSNRTGMIVEERSMRAKPFGRLAGRTVGSIYKDIDKGGSSGVELKYDSILRGKPGVKSRQKIQGRWLDVVEVPAEDGWDVKTTLDVDIQDITEKALCSKLEETGAESGTAIIMEVATGEIKAISNLDRMPDGSYAEGNPNAFSYMSEPGSTFKTLSVMIALEDGVVTPDEKFHVGTGLFQYGGRTVRDHYWRHGADRGDLTVAQGIHISSNIVVSKVILKGYENNPEKYVQRIYDTGITKKIDWDVPLQGKEGTAIIRHPNDKSHYWSRTTLPWMSFGYETQIPPIYILMFYNGIANGGKMIKPFITKAFMHDGKVEKEFTTDIINPSLCSPKTLEEIQQMLVGVVNEGTGKFVGSKSFQIAGKTGTAMIASEGRYGSGYYVSFCGYFPAEKPMYTCFVGIRRPKGVPSGGLMPGGVFKQIAEQVYARKVYMAPSACKPDTALLMTPYVKSGSKKDLELVLSSLNLPYTPSQDDAEWVVATPSINKIDLRKNVIENGLVPDVKGMGARDALFVLERMGLRVRIQGYGKVVSQSMPSGSRIVRGSSISLELK</sequence>
<keyword evidence="4" id="KW-0812">Transmembrane</keyword>
<dbReference type="GO" id="GO:0071555">
    <property type="term" value="P:cell wall organization"/>
    <property type="evidence" value="ECO:0007669"/>
    <property type="project" value="TreeGrafter"/>
</dbReference>
<dbReference type="Pfam" id="PF00905">
    <property type="entry name" value="Transpeptidase"/>
    <property type="match status" value="1"/>
</dbReference>
<dbReference type="PANTHER" id="PTHR30627">
    <property type="entry name" value="PEPTIDOGLYCAN D,D-TRANSPEPTIDASE"/>
    <property type="match status" value="1"/>
</dbReference>
<dbReference type="CDD" id="cd06575">
    <property type="entry name" value="PASTA_Pbp2x-like_2"/>
    <property type="match status" value="1"/>
</dbReference>
<keyword evidence="7" id="KW-1185">Reference proteome</keyword>
<organism evidence="6 7">
    <name type="scientific">Dysgonomonas capnocytophagoides</name>
    <dbReference type="NCBI Taxonomy" id="45254"/>
    <lineage>
        <taxon>Bacteria</taxon>
        <taxon>Pseudomonadati</taxon>
        <taxon>Bacteroidota</taxon>
        <taxon>Bacteroidia</taxon>
        <taxon>Bacteroidales</taxon>
        <taxon>Dysgonomonadaceae</taxon>
        <taxon>Dysgonomonas</taxon>
    </lineage>
</organism>